<dbReference type="Proteomes" id="UP001054821">
    <property type="component" value="Chromosome 5"/>
</dbReference>
<proteinExistence type="predicted"/>
<keyword evidence="2" id="KW-1185">Reference proteome</keyword>
<sequence length="171" mass="19118">MGRKGHTTVAAELTSMTEAEIDVQHDKFEAQLQEFQNTVTTISRRQDEVQTNISEMLKTLATISENQGQNASFQRMVMEEFQWEVAGDAEPATEITDVTTADEPPHTDDFLINLHAIATKKRTRGRAMKLKGTIEGISILVFIDSGVDYNFLNPKFLEWSGWKPLDGLGGT</sequence>
<protein>
    <submittedName>
        <fullName evidence="1">Uncharacterized protein</fullName>
    </submittedName>
</protein>
<organism evidence="1 2">
    <name type="scientific">Prunus dulcis</name>
    <name type="common">Almond</name>
    <name type="synonym">Amygdalus dulcis</name>
    <dbReference type="NCBI Taxonomy" id="3755"/>
    <lineage>
        <taxon>Eukaryota</taxon>
        <taxon>Viridiplantae</taxon>
        <taxon>Streptophyta</taxon>
        <taxon>Embryophyta</taxon>
        <taxon>Tracheophyta</taxon>
        <taxon>Spermatophyta</taxon>
        <taxon>Magnoliopsida</taxon>
        <taxon>eudicotyledons</taxon>
        <taxon>Gunneridae</taxon>
        <taxon>Pentapetalae</taxon>
        <taxon>rosids</taxon>
        <taxon>fabids</taxon>
        <taxon>Rosales</taxon>
        <taxon>Rosaceae</taxon>
        <taxon>Amygdaloideae</taxon>
        <taxon>Amygdaleae</taxon>
        <taxon>Prunus</taxon>
    </lineage>
</organism>
<name>A0AAD4VMH1_PRUDU</name>
<evidence type="ECO:0000313" key="1">
    <source>
        <dbReference type="EMBL" id="KAI5327855.1"/>
    </source>
</evidence>
<evidence type="ECO:0000313" key="2">
    <source>
        <dbReference type="Proteomes" id="UP001054821"/>
    </source>
</evidence>
<dbReference type="EMBL" id="JAJFAZ020000005">
    <property type="protein sequence ID" value="KAI5327855.1"/>
    <property type="molecule type" value="Genomic_DNA"/>
</dbReference>
<reference evidence="1 2" key="1">
    <citation type="journal article" date="2022" name="G3 (Bethesda)">
        <title>Whole-genome sequence and methylome profiling of the almond [Prunus dulcis (Mill.) D.A. Webb] cultivar 'Nonpareil'.</title>
        <authorList>
            <person name="D'Amico-Willman K.M."/>
            <person name="Ouma W.Z."/>
            <person name="Meulia T."/>
            <person name="Sideli G.M."/>
            <person name="Gradziel T.M."/>
            <person name="Fresnedo-Ramirez J."/>
        </authorList>
    </citation>
    <scope>NUCLEOTIDE SEQUENCE [LARGE SCALE GENOMIC DNA]</scope>
    <source>
        <strain evidence="1">Clone GOH B32 T37-40</strain>
    </source>
</reference>
<comment type="caution">
    <text evidence="1">The sequence shown here is derived from an EMBL/GenBank/DDBJ whole genome shotgun (WGS) entry which is preliminary data.</text>
</comment>
<accession>A0AAD4VMH1</accession>
<dbReference type="AlphaFoldDB" id="A0AAD4VMH1"/>
<gene>
    <name evidence="1" type="ORF">L3X38_027251</name>
</gene>